<sequence>MSFGCIRYSSHSPLSLGDFARHETRLYGITTCHVAFKILAVKNLSFVAVLSLGLIARGLAAEDEATDLASRGVELDADAQLVARFTELELEEGDEEDELEARDMPEEESLFARGAHPKPKPKPSPPPRPSPPAPSPPPAPRPRPPKHRRGFTYDEYLFARGRDNRKGKGRRL</sequence>
<proteinExistence type="predicted"/>
<dbReference type="EMBL" id="CABFNP030001075">
    <property type="protein sequence ID" value="CAI6091050.1"/>
    <property type="molecule type" value="Genomic_DNA"/>
</dbReference>
<accession>A0AA35Q4B3</accession>
<comment type="caution">
    <text evidence="2">The sequence shown here is derived from an EMBL/GenBank/DDBJ whole genome shotgun (WGS) entry which is preliminary data.</text>
</comment>
<feature type="compositionally biased region" description="Pro residues" evidence="1">
    <location>
        <begin position="122"/>
        <end position="142"/>
    </location>
</feature>
<reference evidence="2" key="1">
    <citation type="submission" date="2023-01" db="EMBL/GenBank/DDBJ databases">
        <authorList>
            <person name="Piombo E."/>
        </authorList>
    </citation>
    <scope>NUCLEOTIDE SEQUENCE</scope>
</reference>
<feature type="compositionally biased region" description="Acidic residues" evidence="1">
    <location>
        <begin position="89"/>
        <end position="109"/>
    </location>
</feature>
<protein>
    <submittedName>
        <fullName evidence="2">Uncharacterized protein</fullName>
    </submittedName>
</protein>
<evidence type="ECO:0000256" key="1">
    <source>
        <dbReference type="SAM" id="MobiDB-lite"/>
    </source>
</evidence>
<evidence type="ECO:0000313" key="3">
    <source>
        <dbReference type="Proteomes" id="UP001160390"/>
    </source>
</evidence>
<feature type="region of interest" description="Disordered" evidence="1">
    <location>
        <begin position="89"/>
        <end position="172"/>
    </location>
</feature>
<dbReference type="Proteomes" id="UP001160390">
    <property type="component" value="Unassembled WGS sequence"/>
</dbReference>
<gene>
    <name evidence="2" type="ORF">CCHLO57077_00019456</name>
</gene>
<evidence type="ECO:0000313" key="2">
    <source>
        <dbReference type="EMBL" id="CAI6091050.1"/>
    </source>
</evidence>
<dbReference type="AlphaFoldDB" id="A0AA35Q4B3"/>
<organism evidence="2 3">
    <name type="scientific">Clonostachys chloroleuca</name>
    <dbReference type="NCBI Taxonomy" id="1926264"/>
    <lineage>
        <taxon>Eukaryota</taxon>
        <taxon>Fungi</taxon>
        <taxon>Dikarya</taxon>
        <taxon>Ascomycota</taxon>
        <taxon>Pezizomycotina</taxon>
        <taxon>Sordariomycetes</taxon>
        <taxon>Hypocreomycetidae</taxon>
        <taxon>Hypocreales</taxon>
        <taxon>Bionectriaceae</taxon>
        <taxon>Clonostachys</taxon>
    </lineage>
</organism>
<name>A0AA35Q4B3_9HYPO</name>
<keyword evidence="3" id="KW-1185">Reference proteome</keyword>